<dbReference type="EMBL" id="ML736364">
    <property type="protein sequence ID" value="KAE8372328.1"/>
    <property type="molecule type" value="Genomic_DNA"/>
</dbReference>
<evidence type="ECO:0000313" key="2">
    <source>
        <dbReference type="EMBL" id="KAE8372328.1"/>
    </source>
</evidence>
<sequence length="277" mass="31491">MSPENGSPIVLLCWGESSCCSILPVQISNSEDEIETWKEINKAWYTRRGYWRKRLPGYSVTRVDVVKISLLGLKKCPKGRESCEYIGMYTERDIPAERQELQQTIDSCVPPSGCFYDRHTGTVECGYDCTCFTCLSRLDDARECPEQTICTASQNILRLNTIHLMKHAFINPDLAALNDFIETENLLYSHRGVLYLTDAWNIWHCPALRDISFRGIVISESWTLDMCQLTLPFLVATSLGVVVAAKFFFGWDTAWTVGAFFVGLLSFLLQKGYKFGE</sequence>
<feature type="transmembrane region" description="Helical" evidence="1">
    <location>
        <begin position="255"/>
        <end position="273"/>
    </location>
</feature>
<keyword evidence="3" id="KW-1185">Reference proteome</keyword>
<keyword evidence="1" id="KW-0472">Membrane</keyword>
<keyword evidence="1" id="KW-0812">Transmembrane</keyword>
<proteinExistence type="predicted"/>
<dbReference type="OrthoDB" id="5103744at2759"/>
<accession>A0A5N7ATX8</accession>
<dbReference type="Proteomes" id="UP000326198">
    <property type="component" value="Unassembled WGS sequence"/>
</dbReference>
<reference evidence="2 3" key="1">
    <citation type="submission" date="2019-04" db="EMBL/GenBank/DDBJ databases">
        <title>Friends and foes A comparative genomics studyof 23 Aspergillus species from section Flavi.</title>
        <authorList>
            <consortium name="DOE Joint Genome Institute"/>
            <person name="Kjaerbolling I."/>
            <person name="Vesth T."/>
            <person name="Frisvad J.C."/>
            <person name="Nybo J.L."/>
            <person name="Theobald S."/>
            <person name="Kildgaard S."/>
            <person name="Isbrandt T."/>
            <person name="Kuo A."/>
            <person name="Sato A."/>
            <person name="Lyhne E.K."/>
            <person name="Kogle M.E."/>
            <person name="Wiebenga A."/>
            <person name="Kun R.S."/>
            <person name="Lubbers R.J."/>
            <person name="Makela M.R."/>
            <person name="Barry K."/>
            <person name="Chovatia M."/>
            <person name="Clum A."/>
            <person name="Daum C."/>
            <person name="Haridas S."/>
            <person name="He G."/>
            <person name="LaButti K."/>
            <person name="Lipzen A."/>
            <person name="Mondo S."/>
            <person name="Riley R."/>
            <person name="Salamov A."/>
            <person name="Simmons B.A."/>
            <person name="Magnuson J.K."/>
            <person name="Henrissat B."/>
            <person name="Mortensen U.H."/>
            <person name="Larsen T.O."/>
            <person name="Devries R.P."/>
            <person name="Grigoriev I.V."/>
            <person name="Machida M."/>
            <person name="Baker S.E."/>
            <person name="Andersen M.R."/>
        </authorList>
    </citation>
    <scope>NUCLEOTIDE SEQUENCE [LARGE SCALE GENOMIC DNA]</scope>
    <source>
        <strain evidence="2 3">IBT 29228</strain>
    </source>
</reference>
<organism evidence="2 3">
    <name type="scientific">Aspergillus bertholletiae</name>
    <dbReference type="NCBI Taxonomy" id="1226010"/>
    <lineage>
        <taxon>Eukaryota</taxon>
        <taxon>Fungi</taxon>
        <taxon>Dikarya</taxon>
        <taxon>Ascomycota</taxon>
        <taxon>Pezizomycotina</taxon>
        <taxon>Eurotiomycetes</taxon>
        <taxon>Eurotiomycetidae</taxon>
        <taxon>Eurotiales</taxon>
        <taxon>Aspergillaceae</taxon>
        <taxon>Aspergillus</taxon>
        <taxon>Aspergillus subgen. Circumdati</taxon>
    </lineage>
</organism>
<keyword evidence="1" id="KW-1133">Transmembrane helix</keyword>
<evidence type="ECO:0000256" key="1">
    <source>
        <dbReference type="SAM" id="Phobius"/>
    </source>
</evidence>
<protein>
    <submittedName>
        <fullName evidence="2">Uncharacterized protein</fullName>
    </submittedName>
</protein>
<gene>
    <name evidence="2" type="ORF">BDV26DRAFT_103285</name>
</gene>
<evidence type="ECO:0000313" key="3">
    <source>
        <dbReference type="Proteomes" id="UP000326198"/>
    </source>
</evidence>
<dbReference type="AlphaFoldDB" id="A0A5N7ATX8"/>
<name>A0A5N7ATX8_9EURO</name>